<feature type="compositionally biased region" description="Polar residues" evidence="1">
    <location>
        <begin position="324"/>
        <end position="333"/>
    </location>
</feature>
<dbReference type="EMBL" id="ML992501">
    <property type="protein sequence ID" value="KAF2227725.1"/>
    <property type="molecule type" value="Genomic_DNA"/>
</dbReference>
<evidence type="ECO:0000256" key="2">
    <source>
        <dbReference type="SAM" id="SignalP"/>
    </source>
</evidence>
<name>A0A6A6GPQ3_9PEZI</name>
<accession>A0A6A6GPQ3</accession>
<keyword evidence="2" id="KW-0732">Signal</keyword>
<proteinExistence type="predicted"/>
<sequence length="385" mass="41015">MMRAVHSSAVVWIATLATSALAEGSSSNLFAVTEGSTANNTISAYCDSVLQKFFSTYVATELATTLVPGYEGYGPTDSNGVLTGPVTSQSHWTSTYTYTQYPIRAYTAKPPCCSQCYLSAGTMQLIYWPHQQRATEPTGLPSTYTNDNGFTFTSPSVYMAFSKLYASNKCGTVGTVLQNTTLAFDADEITTLNPTITSTLLETRTAGNATRTITNYVTSKPADARINYDDLTGDCSITGGYYSYWPGNPFNAGMGAYAKDPCRPILKIPDRLISAQPEWAASDCQEDPGSQGFYDPPITLDTAKVFAKPTFASTTGGSASSTARPAQSATTTERAYPTRTVAATSLARTSNSAEAQTGAASYQTFLHSNIMLPFVGGAAFLSMFG</sequence>
<feature type="signal peptide" evidence="2">
    <location>
        <begin position="1"/>
        <end position="22"/>
    </location>
</feature>
<protein>
    <submittedName>
        <fullName evidence="3">Uncharacterized protein</fullName>
    </submittedName>
</protein>
<reference evidence="4" key="1">
    <citation type="journal article" date="2020" name="Stud. Mycol.">
        <title>101 Dothideomycetes genomes: A test case for predicting lifestyles and emergence of pathogens.</title>
        <authorList>
            <person name="Haridas S."/>
            <person name="Albert R."/>
            <person name="Binder M."/>
            <person name="Bloem J."/>
            <person name="LaButti K."/>
            <person name="Salamov A."/>
            <person name="Andreopoulos B."/>
            <person name="Baker S."/>
            <person name="Barry K."/>
            <person name="Bills G."/>
            <person name="Bluhm B."/>
            <person name="Cannon C."/>
            <person name="Castanera R."/>
            <person name="Culley D."/>
            <person name="Daum C."/>
            <person name="Ezra D."/>
            <person name="Gonzalez J."/>
            <person name="Henrissat B."/>
            <person name="Kuo A."/>
            <person name="Liang C."/>
            <person name="Lipzen A."/>
            <person name="Lutzoni F."/>
            <person name="Magnuson J."/>
            <person name="Mondo S."/>
            <person name="Nolan M."/>
            <person name="Ohm R."/>
            <person name="Pangilinan J."/>
            <person name="Park H.-J."/>
            <person name="Ramirez L."/>
            <person name="Alfaro M."/>
            <person name="Sun H."/>
            <person name="Tritt A."/>
            <person name="Yoshinaga Y."/>
            <person name="Zwiers L.-H."/>
            <person name="Turgeon B."/>
            <person name="Goodwin S."/>
            <person name="Spatafora J."/>
            <person name="Crous P."/>
            <person name="Grigoriev I."/>
        </authorList>
    </citation>
    <scope>NUCLEOTIDE SEQUENCE [LARGE SCALE GENOMIC DNA]</scope>
    <source>
        <strain evidence="4">CECT 20119</strain>
    </source>
</reference>
<feature type="region of interest" description="Disordered" evidence="1">
    <location>
        <begin position="313"/>
        <end position="335"/>
    </location>
</feature>
<feature type="compositionally biased region" description="Low complexity" evidence="1">
    <location>
        <begin position="313"/>
        <end position="323"/>
    </location>
</feature>
<evidence type="ECO:0000256" key="1">
    <source>
        <dbReference type="SAM" id="MobiDB-lite"/>
    </source>
</evidence>
<feature type="chain" id="PRO_5025491139" evidence="2">
    <location>
        <begin position="23"/>
        <end position="385"/>
    </location>
</feature>
<evidence type="ECO:0000313" key="3">
    <source>
        <dbReference type="EMBL" id="KAF2227725.1"/>
    </source>
</evidence>
<dbReference type="AlphaFoldDB" id="A0A6A6GPQ3"/>
<gene>
    <name evidence="3" type="ORF">BDZ85DRAFT_6701</name>
</gene>
<dbReference type="Proteomes" id="UP000799538">
    <property type="component" value="Unassembled WGS sequence"/>
</dbReference>
<dbReference type="OrthoDB" id="3944128at2759"/>
<keyword evidence="4" id="KW-1185">Reference proteome</keyword>
<organism evidence="3 4">
    <name type="scientific">Elsinoe ampelina</name>
    <dbReference type="NCBI Taxonomy" id="302913"/>
    <lineage>
        <taxon>Eukaryota</taxon>
        <taxon>Fungi</taxon>
        <taxon>Dikarya</taxon>
        <taxon>Ascomycota</taxon>
        <taxon>Pezizomycotina</taxon>
        <taxon>Dothideomycetes</taxon>
        <taxon>Dothideomycetidae</taxon>
        <taxon>Myriangiales</taxon>
        <taxon>Elsinoaceae</taxon>
        <taxon>Elsinoe</taxon>
    </lineage>
</organism>
<evidence type="ECO:0000313" key="4">
    <source>
        <dbReference type="Proteomes" id="UP000799538"/>
    </source>
</evidence>